<feature type="binding site" evidence="8">
    <location>
        <begin position="147"/>
        <end position="150"/>
    </location>
    <ligand>
        <name>ATP</name>
        <dbReference type="ChEBI" id="CHEBI:30616"/>
    </ligand>
</feature>
<gene>
    <name evidence="8" type="primary">panC</name>
    <name evidence="9" type="ORF">PJIAN_1667</name>
</gene>
<comment type="catalytic activity">
    <reaction evidence="7 8">
        <text>(R)-pantoate + beta-alanine + ATP = (R)-pantothenate + AMP + diphosphate + H(+)</text>
        <dbReference type="Rhea" id="RHEA:10912"/>
        <dbReference type="ChEBI" id="CHEBI:15378"/>
        <dbReference type="ChEBI" id="CHEBI:15980"/>
        <dbReference type="ChEBI" id="CHEBI:29032"/>
        <dbReference type="ChEBI" id="CHEBI:30616"/>
        <dbReference type="ChEBI" id="CHEBI:33019"/>
        <dbReference type="ChEBI" id="CHEBI:57966"/>
        <dbReference type="ChEBI" id="CHEBI:456215"/>
        <dbReference type="EC" id="6.3.2.1"/>
    </reaction>
</comment>
<dbReference type="GO" id="GO:0015940">
    <property type="term" value="P:pantothenate biosynthetic process"/>
    <property type="evidence" value="ECO:0007669"/>
    <property type="project" value="UniProtKB-UniRule"/>
</dbReference>
<comment type="subcellular location">
    <subcellularLocation>
        <location evidence="8">Cytoplasm</location>
    </subcellularLocation>
</comment>
<dbReference type="GO" id="GO:0004592">
    <property type="term" value="F:pantoate-beta-alanine ligase activity"/>
    <property type="evidence" value="ECO:0007669"/>
    <property type="project" value="UniProtKB-UniRule"/>
</dbReference>
<dbReference type="Gene3D" id="3.30.1300.10">
    <property type="entry name" value="Pantoate-beta-alanine ligase, C-terminal domain"/>
    <property type="match status" value="1"/>
</dbReference>
<dbReference type="OrthoDB" id="9773087at2"/>
<keyword evidence="6 8" id="KW-0067">ATP-binding</keyword>
<name>A0A161LDL6_9BACT</name>
<dbReference type="InterPro" id="IPR014729">
    <property type="entry name" value="Rossmann-like_a/b/a_fold"/>
</dbReference>
<dbReference type="AlphaFoldDB" id="A0A161LDL6"/>
<comment type="similarity">
    <text evidence="2 8">Belongs to the pantothenate synthetase family.</text>
</comment>
<dbReference type="GO" id="GO:0005829">
    <property type="term" value="C:cytosol"/>
    <property type="evidence" value="ECO:0007669"/>
    <property type="project" value="TreeGrafter"/>
</dbReference>
<feature type="active site" description="Proton donor" evidence="8">
    <location>
        <position position="37"/>
    </location>
</feature>
<dbReference type="NCBIfam" id="TIGR00018">
    <property type="entry name" value="panC"/>
    <property type="match status" value="1"/>
</dbReference>
<evidence type="ECO:0000256" key="5">
    <source>
        <dbReference type="ARBA" id="ARBA00022741"/>
    </source>
</evidence>
<dbReference type="InterPro" id="IPR003721">
    <property type="entry name" value="Pantoate_ligase"/>
</dbReference>
<evidence type="ECO:0000256" key="7">
    <source>
        <dbReference type="ARBA" id="ARBA00048258"/>
    </source>
</evidence>
<feature type="binding site" evidence="8">
    <location>
        <position position="176"/>
    </location>
    <ligand>
        <name>ATP</name>
        <dbReference type="ChEBI" id="CHEBI:30616"/>
    </ligand>
</feature>
<dbReference type="EMBL" id="BDCR01000001">
    <property type="protein sequence ID" value="GAT62077.1"/>
    <property type="molecule type" value="Genomic_DNA"/>
</dbReference>
<dbReference type="CDD" id="cd00560">
    <property type="entry name" value="PanC"/>
    <property type="match status" value="1"/>
</dbReference>
<comment type="pathway">
    <text evidence="1 8">Cofactor biosynthesis; (R)-pantothenate biosynthesis; (R)-pantothenate from (R)-pantoate and beta-alanine: step 1/1.</text>
</comment>
<dbReference type="InterPro" id="IPR042176">
    <property type="entry name" value="Pantoate_ligase_C"/>
</dbReference>
<feature type="binding site" evidence="8">
    <location>
        <begin position="184"/>
        <end position="187"/>
    </location>
    <ligand>
        <name>ATP</name>
        <dbReference type="ChEBI" id="CHEBI:30616"/>
    </ligand>
</feature>
<evidence type="ECO:0000256" key="6">
    <source>
        <dbReference type="ARBA" id="ARBA00022840"/>
    </source>
</evidence>
<dbReference type="EC" id="6.3.2.1" evidence="8"/>
<comment type="caution">
    <text evidence="9">The sequence shown here is derived from an EMBL/GenBank/DDBJ whole genome shotgun (WGS) entry which is preliminary data.</text>
</comment>
<keyword evidence="5 8" id="KW-0547">Nucleotide-binding</keyword>
<feature type="binding site" evidence="8">
    <location>
        <position position="61"/>
    </location>
    <ligand>
        <name>beta-alanine</name>
        <dbReference type="ChEBI" id="CHEBI:57966"/>
    </ligand>
</feature>
<evidence type="ECO:0000256" key="3">
    <source>
        <dbReference type="ARBA" id="ARBA00022598"/>
    </source>
</evidence>
<comment type="function">
    <text evidence="8">Catalyzes the condensation of pantoate with beta-alanine in an ATP-dependent reaction via a pantoyl-adenylate intermediate.</text>
</comment>
<accession>A0A161LDL6</accession>
<evidence type="ECO:0000256" key="1">
    <source>
        <dbReference type="ARBA" id="ARBA00004990"/>
    </source>
</evidence>
<comment type="subunit">
    <text evidence="8">Homodimer.</text>
</comment>
<sequence length="280" mass="31181">MKVFSTIADLKAEIAAQKAAGKTIGLVPTMGALHAGHASLVKKCAAENDVTVVSVFVNPTQFNDKNDLKNYPRTLEKDTELLQSVGCNLIFAPSEDEIYPEPDTRVFDFAPLDKVMEGKYRPGHFNGVAQIVSKLFDIVTPDKAYFGEKDFQQLAIIREMVKQLGLPLEIIACPIVREADGLALSSRNARLTDSQRKKAVTISKVLFESRNFAPSKSIAELTDWVIDNVNKESELRVEYFEIVDGNTLQAVSDWNQTDYIVGCITVFCGEVRLIDNIRYK</sequence>
<dbReference type="SUPFAM" id="SSF52374">
    <property type="entry name" value="Nucleotidylyl transferase"/>
    <property type="match status" value="1"/>
</dbReference>
<keyword evidence="4 8" id="KW-0566">Pantothenate biosynthesis</keyword>
<feature type="binding site" evidence="8">
    <location>
        <position position="61"/>
    </location>
    <ligand>
        <name>(R)-pantoate</name>
        <dbReference type="ChEBI" id="CHEBI:15980"/>
    </ligand>
</feature>
<keyword evidence="3 8" id="KW-0436">Ligase</keyword>
<dbReference type="Gene3D" id="3.40.50.620">
    <property type="entry name" value="HUPs"/>
    <property type="match status" value="1"/>
</dbReference>
<dbReference type="GO" id="GO:0005524">
    <property type="term" value="F:ATP binding"/>
    <property type="evidence" value="ECO:0007669"/>
    <property type="project" value="UniProtKB-KW"/>
</dbReference>
<dbReference type="InterPro" id="IPR004821">
    <property type="entry name" value="Cyt_trans-like"/>
</dbReference>
<comment type="miscellaneous">
    <text evidence="8">The reaction proceeds by a bi uni uni bi ping pong mechanism.</text>
</comment>
<keyword evidence="10" id="KW-1185">Reference proteome</keyword>
<dbReference type="Pfam" id="PF02569">
    <property type="entry name" value="Pantoate_ligase"/>
    <property type="match status" value="1"/>
</dbReference>
<evidence type="ECO:0000313" key="10">
    <source>
        <dbReference type="Proteomes" id="UP000076586"/>
    </source>
</evidence>
<reference evidence="10" key="2">
    <citation type="journal article" date="2017" name="Genome Announc.">
        <title>Draft genome sequence of Paludibacter jiangxiensis NM7(T), a propionate-producing fermentative bacterium.</title>
        <authorList>
            <person name="Qiu Y.-L."/>
            <person name="Tourlousse D.M."/>
            <person name="Matsuura N."/>
            <person name="Ohashi A."/>
            <person name="Sekiguchi Y."/>
        </authorList>
    </citation>
    <scope>NUCLEOTIDE SEQUENCE [LARGE SCALE GENOMIC DNA]</scope>
    <source>
        <strain evidence="10">NM7</strain>
    </source>
</reference>
<dbReference type="NCBIfam" id="TIGR00125">
    <property type="entry name" value="cyt_tran_rel"/>
    <property type="match status" value="1"/>
</dbReference>
<dbReference type="UniPathway" id="UPA00028">
    <property type="reaction ID" value="UER00005"/>
</dbReference>
<feature type="binding site" evidence="8">
    <location>
        <begin position="30"/>
        <end position="37"/>
    </location>
    <ligand>
        <name>ATP</name>
        <dbReference type="ChEBI" id="CHEBI:30616"/>
    </ligand>
</feature>
<evidence type="ECO:0000256" key="2">
    <source>
        <dbReference type="ARBA" id="ARBA00009256"/>
    </source>
</evidence>
<dbReference type="Proteomes" id="UP000076586">
    <property type="component" value="Unassembled WGS sequence"/>
</dbReference>
<evidence type="ECO:0000313" key="9">
    <source>
        <dbReference type="EMBL" id="GAT62077.1"/>
    </source>
</evidence>
<dbReference type="RefSeq" id="WP_068701971.1">
    <property type="nucleotide sequence ID" value="NZ_BDCR01000001.1"/>
</dbReference>
<proteinExistence type="inferred from homology"/>
<dbReference type="PANTHER" id="PTHR21299:SF1">
    <property type="entry name" value="PANTOATE--BETA-ALANINE LIGASE"/>
    <property type="match status" value="1"/>
</dbReference>
<reference evidence="10" key="1">
    <citation type="submission" date="2016-04" db="EMBL/GenBank/DDBJ databases">
        <title>Draft genome sequence of Paludibacter jiangxiensis strain NM7.</title>
        <authorList>
            <person name="Qiu Y."/>
            <person name="Matsuura N."/>
            <person name="Ohashi A."/>
            <person name="Tourlousse M.D."/>
            <person name="Sekiguchi Y."/>
        </authorList>
    </citation>
    <scope>NUCLEOTIDE SEQUENCE [LARGE SCALE GENOMIC DNA]</scope>
    <source>
        <strain evidence="10">NM7</strain>
    </source>
</reference>
<dbReference type="PANTHER" id="PTHR21299">
    <property type="entry name" value="CYTIDYLATE KINASE/PANTOATE-BETA-ALANINE LIGASE"/>
    <property type="match status" value="1"/>
</dbReference>
<dbReference type="STRING" id="681398.PJIAN_1667"/>
<protein>
    <recommendedName>
        <fullName evidence="8">Pantothenate synthetase</fullName>
        <shortName evidence="8">PS</shortName>
        <ecNumber evidence="8">6.3.2.1</ecNumber>
    </recommendedName>
    <alternativeName>
        <fullName evidence="8">Pantoate--beta-alanine ligase</fullName>
    </alternativeName>
    <alternativeName>
        <fullName evidence="8">Pantoate-activating enzyme</fullName>
    </alternativeName>
</protein>
<dbReference type="HAMAP" id="MF_00158">
    <property type="entry name" value="PanC"/>
    <property type="match status" value="1"/>
</dbReference>
<keyword evidence="8" id="KW-0963">Cytoplasm</keyword>
<organism evidence="9 10">
    <name type="scientific">Paludibacter jiangxiensis</name>
    <dbReference type="NCBI Taxonomy" id="681398"/>
    <lineage>
        <taxon>Bacteria</taxon>
        <taxon>Pseudomonadati</taxon>
        <taxon>Bacteroidota</taxon>
        <taxon>Bacteroidia</taxon>
        <taxon>Bacteroidales</taxon>
        <taxon>Paludibacteraceae</taxon>
        <taxon>Paludibacter</taxon>
    </lineage>
</organism>
<dbReference type="FunFam" id="3.40.50.620:FF:000013">
    <property type="entry name" value="Pantothenate synthetase"/>
    <property type="match status" value="1"/>
</dbReference>
<evidence type="ECO:0000256" key="4">
    <source>
        <dbReference type="ARBA" id="ARBA00022655"/>
    </source>
</evidence>
<evidence type="ECO:0000256" key="8">
    <source>
        <dbReference type="HAMAP-Rule" id="MF_00158"/>
    </source>
</evidence>
<feature type="binding site" evidence="8">
    <location>
        <position position="153"/>
    </location>
    <ligand>
        <name>(R)-pantoate</name>
        <dbReference type="ChEBI" id="CHEBI:15980"/>
    </ligand>
</feature>